<keyword evidence="2" id="KW-1185">Reference proteome</keyword>
<comment type="caution">
    <text evidence="1">The sequence shown here is derived from an EMBL/GenBank/DDBJ whole genome shotgun (WGS) entry which is preliminary data.</text>
</comment>
<organism evidence="1 2">
    <name type="scientific">Flavobacterium cellulosilyticum</name>
    <dbReference type="NCBI Taxonomy" id="2541731"/>
    <lineage>
        <taxon>Bacteria</taxon>
        <taxon>Pseudomonadati</taxon>
        <taxon>Bacteroidota</taxon>
        <taxon>Flavobacteriia</taxon>
        <taxon>Flavobacteriales</taxon>
        <taxon>Flavobacteriaceae</taxon>
        <taxon>Flavobacterium</taxon>
    </lineage>
</organism>
<protein>
    <submittedName>
        <fullName evidence="1">Uncharacterized protein</fullName>
    </submittedName>
</protein>
<sequence length="137" mass="15761">MTYCTPMPDNPFTHQAAPMKYIVSTKIDPDSNAKVIVFDCYVSNRILSTYLFHPKSINSITVTPNEYNSAIFVLRILNKDGTVKYIPFDHKEDYSYKDFIQIPMTTSLEKTNRVKKGITHLLELNGVEFGNENLFKD</sequence>
<evidence type="ECO:0000313" key="2">
    <source>
        <dbReference type="Proteomes" id="UP000295479"/>
    </source>
</evidence>
<proteinExistence type="predicted"/>
<dbReference type="Proteomes" id="UP000295479">
    <property type="component" value="Unassembled WGS sequence"/>
</dbReference>
<reference evidence="1 2" key="1">
    <citation type="submission" date="2019-03" db="EMBL/GenBank/DDBJ databases">
        <title>Flavobacterium AR-3-4 sp. nov. isolated from arctic soil.</title>
        <authorList>
            <person name="Chaudhary D.K."/>
        </authorList>
    </citation>
    <scope>NUCLEOTIDE SEQUENCE [LARGE SCALE GENOMIC DNA]</scope>
    <source>
        <strain evidence="1 2">AR-3-4</strain>
    </source>
</reference>
<evidence type="ECO:0000313" key="1">
    <source>
        <dbReference type="EMBL" id="TDD96597.1"/>
    </source>
</evidence>
<accession>A0A4V2YZC5</accession>
<dbReference type="AlphaFoldDB" id="A0A4V2YZC5"/>
<gene>
    <name evidence="1" type="ORF">E0F76_11370</name>
</gene>
<name>A0A4V2YZC5_9FLAO</name>
<dbReference type="EMBL" id="SMFK01000006">
    <property type="protein sequence ID" value="TDD96597.1"/>
    <property type="molecule type" value="Genomic_DNA"/>
</dbReference>
<dbReference type="RefSeq" id="WP_132005803.1">
    <property type="nucleotide sequence ID" value="NZ_SMFK01000006.1"/>
</dbReference>